<dbReference type="RefSeq" id="WP_203925012.1">
    <property type="nucleotide sequence ID" value="NZ_BONZ01000150.1"/>
</dbReference>
<dbReference type="InterPro" id="IPR007339">
    <property type="entry name" value="RclC-like"/>
</dbReference>
<organism evidence="2 3">
    <name type="scientific">Rugosimonospora africana</name>
    <dbReference type="NCBI Taxonomy" id="556532"/>
    <lineage>
        <taxon>Bacteria</taxon>
        <taxon>Bacillati</taxon>
        <taxon>Actinomycetota</taxon>
        <taxon>Actinomycetes</taxon>
        <taxon>Micromonosporales</taxon>
        <taxon>Micromonosporaceae</taxon>
        <taxon>Rugosimonospora</taxon>
    </lineage>
</organism>
<sequence length="155" mass="16322">MRSLNTPVGGLTLAGTFVMRSALTANLLWIGALKFKRYEVENIEPLVTASPLLAWFRRRLGANNLARLIGITEITLGSLISAKPLAPRASAAGSFGAATMFLITLSFLISTPGARQEGEGVWSPSLVGQFLVKDSVLLGASLVTAADALRGVNNP</sequence>
<comment type="caution">
    <text evidence="2">The sequence shown here is derived from an EMBL/GenBank/DDBJ whole genome shotgun (WGS) entry which is preliminary data.</text>
</comment>
<dbReference type="PANTHER" id="PTHR40106:SF1">
    <property type="entry name" value="INNER MEMBRANE PROTEIN RCLC"/>
    <property type="match status" value="1"/>
</dbReference>
<evidence type="ECO:0000313" key="3">
    <source>
        <dbReference type="Proteomes" id="UP000642748"/>
    </source>
</evidence>
<accession>A0A8J3VX97</accession>
<dbReference type="PANTHER" id="PTHR40106">
    <property type="entry name" value="INNER MEMBRANE PROTEIN RCLC"/>
    <property type="match status" value="1"/>
</dbReference>
<dbReference type="AlphaFoldDB" id="A0A8J3VX97"/>
<reference evidence="2" key="1">
    <citation type="submission" date="2021-01" db="EMBL/GenBank/DDBJ databases">
        <title>Whole genome shotgun sequence of Rugosimonospora africana NBRC 104875.</title>
        <authorList>
            <person name="Komaki H."/>
            <person name="Tamura T."/>
        </authorList>
    </citation>
    <scope>NUCLEOTIDE SEQUENCE</scope>
    <source>
        <strain evidence="2">NBRC 104875</strain>
    </source>
</reference>
<keyword evidence="3" id="KW-1185">Reference proteome</keyword>
<dbReference type="Proteomes" id="UP000642748">
    <property type="component" value="Unassembled WGS sequence"/>
</dbReference>
<dbReference type="GO" id="GO:1901530">
    <property type="term" value="P:response to hypochlorite"/>
    <property type="evidence" value="ECO:0007669"/>
    <property type="project" value="TreeGrafter"/>
</dbReference>
<name>A0A8J3VX97_9ACTN</name>
<keyword evidence="1" id="KW-1133">Transmembrane helix</keyword>
<dbReference type="EMBL" id="BONZ01000150">
    <property type="protein sequence ID" value="GIH21641.1"/>
    <property type="molecule type" value="Genomic_DNA"/>
</dbReference>
<evidence type="ECO:0000313" key="2">
    <source>
        <dbReference type="EMBL" id="GIH21641.1"/>
    </source>
</evidence>
<dbReference type="Pfam" id="PF04224">
    <property type="entry name" value="DUF417"/>
    <property type="match status" value="2"/>
</dbReference>
<keyword evidence="1" id="KW-0812">Transmembrane</keyword>
<gene>
    <name evidence="2" type="ORF">Raf01_98130</name>
</gene>
<evidence type="ECO:0000256" key="1">
    <source>
        <dbReference type="SAM" id="Phobius"/>
    </source>
</evidence>
<feature type="transmembrane region" description="Helical" evidence="1">
    <location>
        <begin position="12"/>
        <end position="33"/>
    </location>
</feature>
<proteinExistence type="predicted"/>
<keyword evidence="1" id="KW-0472">Membrane</keyword>
<protein>
    <submittedName>
        <fullName evidence="2">Membrane protein</fullName>
    </submittedName>
</protein>
<dbReference type="GO" id="GO:0005886">
    <property type="term" value="C:plasma membrane"/>
    <property type="evidence" value="ECO:0007669"/>
    <property type="project" value="TreeGrafter"/>
</dbReference>